<comment type="domain">
    <text evidence="6">Has three domains with a flexible linker between the domains II and III and assumes an 'L' shape. Domain III is highly mobile and contacts RuvB.</text>
</comment>
<evidence type="ECO:0000256" key="6">
    <source>
        <dbReference type="HAMAP-Rule" id="MF_00031"/>
    </source>
</evidence>
<keyword evidence="4 6" id="KW-0233">DNA recombination</keyword>
<sequence length="196" mass="20826">MISRLKGTLLTRANDRIEVDTNGGVVYEVEVPLSVFRRLPAPGSPVEVRTLQVVREDSASLYGFMDAGERELFRRLLGASGVGAKLALAMLSTFDAPRLARALVEKDVTALRQVSGVGKKTAERIVLDLADKVTDLAAKKGFPESGDEGPGAREAVAALVALGHTFADADAAVRSVLEAGEVASTDELIRKALQVR</sequence>
<dbReference type="InterPro" id="IPR013849">
    <property type="entry name" value="DNA_helicase_Holl-junc_RuvA_I"/>
</dbReference>
<evidence type="ECO:0000256" key="3">
    <source>
        <dbReference type="ARBA" id="ARBA00023125"/>
    </source>
</evidence>
<comment type="caution">
    <text evidence="6">Lacks conserved residue(s) required for the propagation of feature annotation.</text>
</comment>
<evidence type="ECO:0000256" key="4">
    <source>
        <dbReference type="ARBA" id="ARBA00023172"/>
    </source>
</evidence>
<keyword evidence="5 6" id="KW-0234">DNA repair</keyword>
<dbReference type="GO" id="GO:0016787">
    <property type="term" value="F:hydrolase activity"/>
    <property type="evidence" value="ECO:0007669"/>
    <property type="project" value="UniProtKB-KW"/>
</dbReference>
<dbReference type="Gene3D" id="1.10.150.20">
    <property type="entry name" value="5' to 3' exonuclease, C-terminal subdomain"/>
    <property type="match status" value="1"/>
</dbReference>
<evidence type="ECO:0000313" key="8">
    <source>
        <dbReference type="EMBL" id="MEK9502367.1"/>
    </source>
</evidence>
<dbReference type="EMBL" id="JBBHLI010000011">
    <property type="protein sequence ID" value="MEK9502367.1"/>
    <property type="molecule type" value="Genomic_DNA"/>
</dbReference>
<gene>
    <name evidence="6 8" type="primary">ruvA</name>
    <name evidence="8" type="ORF">WI372_15345</name>
</gene>
<comment type="subcellular location">
    <subcellularLocation>
        <location evidence="6">Cytoplasm</location>
    </subcellularLocation>
</comment>
<comment type="similarity">
    <text evidence="6">Belongs to the RuvA family.</text>
</comment>
<dbReference type="Proteomes" id="UP001484239">
    <property type="component" value="Unassembled WGS sequence"/>
</dbReference>
<keyword evidence="9" id="KW-1185">Reference proteome</keyword>
<feature type="domain" description="Helix-hairpin-helix DNA-binding motif class 1" evidence="7">
    <location>
        <begin position="74"/>
        <end position="93"/>
    </location>
</feature>
<evidence type="ECO:0000256" key="5">
    <source>
        <dbReference type="ARBA" id="ARBA00023204"/>
    </source>
</evidence>
<evidence type="ECO:0000313" key="9">
    <source>
        <dbReference type="Proteomes" id="UP001484239"/>
    </source>
</evidence>
<dbReference type="Pfam" id="PF14520">
    <property type="entry name" value="HHH_5"/>
    <property type="match status" value="1"/>
</dbReference>
<proteinExistence type="inferred from homology"/>
<dbReference type="InterPro" id="IPR036267">
    <property type="entry name" value="RuvA_C_sf"/>
</dbReference>
<keyword evidence="8" id="KW-0378">Hydrolase</keyword>
<dbReference type="Pfam" id="PF07499">
    <property type="entry name" value="RuvA_C"/>
    <property type="match status" value="1"/>
</dbReference>
<dbReference type="SMART" id="SM00278">
    <property type="entry name" value="HhH1"/>
    <property type="match status" value="2"/>
</dbReference>
<name>A0ABU9ECB0_9BACT</name>
<reference evidence="8 9" key="1">
    <citation type="submission" date="2024-02" db="EMBL/GenBank/DDBJ databases">
        <title>A novel Gemmatimonadota bacterium.</title>
        <authorList>
            <person name="Du Z.-J."/>
            <person name="Ye Y.-Q."/>
        </authorList>
    </citation>
    <scope>NUCLEOTIDE SEQUENCE [LARGE SCALE GENOMIC DNA]</scope>
    <source>
        <strain evidence="8 9">DH-20</strain>
    </source>
</reference>
<evidence type="ECO:0000256" key="1">
    <source>
        <dbReference type="ARBA" id="ARBA00022490"/>
    </source>
</evidence>
<dbReference type="Gene3D" id="2.40.50.140">
    <property type="entry name" value="Nucleic acid-binding proteins"/>
    <property type="match status" value="1"/>
</dbReference>
<accession>A0ABU9ECB0</accession>
<feature type="region of interest" description="Domain III" evidence="6">
    <location>
        <begin position="153"/>
        <end position="196"/>
    </location>
</feature>
<dbReference type="GO" id="GO:0003678">
    <property type="term" value="F:DNA helicase activity"/>
    <property type="evidence" value="ECO:0007669"/>
    <property type="project" value="UniProtKB-EC"/>
</dbReference>
<keyword evidence="3 6" id="KW-0238">DNA-binding</keyword>
<dbReference type="SUPFAM" id="SSF46929">
    <property type="entry name" value="DNA helicase RuvA subunit, C-terminal domain"/>
    <property type="match status" value="1"/>
</dbReference>
<dbReference type="SUPFAM" id="SSF50249">
    <property type="entry name" value="Nucleic acid-binding proteins"/>
    <property type="match status" value="1"/>
</dbReference>
<organism evidence="8 9">
    <name type="scientific">Gaopeijia maritima</name>
    <dbReference type="NCBI Taxonomy" id="3119007"/>
    <lineage>
        <taxon>Bacteria</taxon>
        <taxon>Pseudomonadati</taxon>
        <taxon>Gemmatimonadota</taxon>
        <taxon>Longimicrobiia</taxon>
        <taxon>Gaopeijiales</taxon>
        <taxon>Gaopeijiaceae</taxon>
        <taxon>Gaopeijia</taxon>
    </lineage>
</organism>
<comment type="subunit">
    <text evidence="6">Homotetramer. Forms an RuvA(8)-RuvB(12)-Holliday junction (HJ) complex. HJ DNA is sandwiched between 2 RuvA tetramers; dsDNA enters through RuvA and exits via RuvB. An RuvB hexamer assembles on each DNA strand where it exits the tetramer. Each RuvB hexamer is contacted by two RuvA subunits (via domain III) on 2 adjacent RuvB subunits; this complex drives branch migration. In the full resolvosome a probable DNA-RuvA(4)-RuvB(12)-RuvC(2) complex forms which resolves the HJ.</text>
</comment>
<dbReference type="InterPro" id="IPR011114">
    <property type="entry name" value="RuvA_C"/>
</dbReference>
<comment type="caution">
    <text evidence="8">The sequence shown here is derived from an EMBL/GenBank/DDBJ whole genome shotgun (WGS) entry which is preliminary data.</text>
</comment>
<dbReference type="InterPro" id="IPR010994">
    <property type="entry name" value="RuvA_2-like"/>
</dbReference>
<dbReference type="Gene3D" id="1.10.8.10">
    <property type="entry name" value="DNA helicase RuvA subunit, C-terminal domain"/>
    <property type="match status" value="1"/>
</dbReference>
<dbReference type="InterPro" id="IPR000085">
    <property type="entry name" value="RuvA"/>
</dbReference>
<dbReference type="Pfam" id="PF01330">
    <property type="entry name" value="RuvA_N"/>
    <property type="match status" value="1"/>
</dbReference>
<dbReference type="InterPro" id="IPR003583">
    <property type="entry name" value="Hlx-hairpin-Hlx_DNA-bd_motif"/>
</dbReference>
<keyword evidence="2 6" id="KW-0227">DNA damage</keyword>
<dbReference type="RefSeq" id="WP_405284012.1">
    <property type="nucleotide sequence ID" value="NZ_CP144380.1"/>
</dbReference>
<dbReference type="CDD" id="cd14332">
    <property type="entry name" value="UBA_RuvA_C"/>
    <property type="match status" value="1"/>
</dbReference>
<comment type="function">
    <text evidence="6">The RuvA-RuvB-RuvC complex processes Holliday junction (HJ) DNA during genetic recombination and DNA repair, while the RuvA-RuvB complex plays an important role in the rescue of blocked DNA replication forks via replication fork reversal (RFR). RuvA specifically binds to HJ cruciform DNA, conferring on it an open structure. The RuvB hexamer acts as an ATP-dependent pump, pulling dsDNA into and through the RuvAB complex. HJ branch migration allows RuvC to scan DNA until it finds its consensus sequence, where it cleaves and resolves the cruciform DNA.</text>
</comment>
<protein>
    <recommendedName>
        <fullName evidence="6">Holliday junction branch migration complex subunit RuvA</fullName>
    </recommendedName>
</protein>
<evidence type="ECO:0000256" key="2">
    <source>
        <dbReference type="ARBA" id="ARBA00022763"/>
    </source>
</evidence>
<feature type="domain" description="Helix-hairpin-helix DNA-binding motif class 1" evidence="7">
    <location>
        <begin position="109"/>
        <end position="128"/>
    </location>
</feature>
<dbReference type="SUPFAM" id="SSF47781">
    <property type="entry name" value="RuvA domain 2-like"/>
    <property type="match status" value="1"/>
</dbReference>
<keyword evidence="1 6" id="KW-0963">Cytoplasm</keyword>
<dbReference type="HAMAP" id="MF_00031">
    <property type="entry name" value="DNA_HJ_migration_RuvA"/>
    <property type="match status" value="1"/>
</dbReference>
<evidence type="ECO:0000259" key="7">
    <source>
        <dbReference type="SMART" id="SM00278"/>
    </source>
</evidence>
<dbReference type="NCBIfam" id="TIGR00084">
    <property type="entry name" value="ruvA"/>
    <property type="match status" value="1"/>
</dbReference>
<dbReference type="InterPro" id="IPR012340">
    <property type="entry name" value="NA-bd_OB-fold"/>
</dbReference>